<dbReference type="EMBL" id="UINC01002684">
    <property type="protein sequence ID" value="SUZ99243.1"/>
    <property type="molecule type" value="Genomic_DNA"/>
</dbReference>
<dbReference type="GO" id="GO:0051537">
    <property type="term" value="F:2 iron, 2 sulfur cluster binding"/>
    <property type="evidence" value="ECO:0007669"/>
    <property type="project" value="UniProtKB-KW"/>
</dbReference>
<evidence type="ECO:0000256" key="1">
    <source>
        <dbReference type="ARBA" id="ARBA00022714"/>
    </source>
</evidence>
<evidence type="ECO:0000256" key="4">
    <source>
        <dbReference type="ARBA" id="ARBA00023004"/>
    </source>
</evidence>
<reference evidence="7" key="1">
    <citation type="submission" date="2018-05" db="EMBL/GenBank/DDBJ databases">
        <authorList>
            <person name="Lanie J.A."/>
            <person name="Ng W.-L."/>
            <person name="Kazmierczak K.M."/>
            <person name="Andrzejewski T.M."/>
            <person name="Davidsen T.M."/>
            <person name="Wayne K.J."/>
            <person name="Tettelin H."/>
            <person name="Glass J.I."/>
            <person name="Rusch D."/>
            <person name="Podicherti R."/>
            <person name="Tsui H.-C.T."/>
            <person name="Winkler M.E."/>
        </authorList>
    </citation>
    <scope>NUCLEOTIDE SEQUENCE</scope>
</reference>
<accession>A0A381SDN2</accession>
<keyword evidence="2" id="KW-0479">Metal-binding</keyword>
<keyword evidence="3" id="KW-0560">Oxidoreductase</keyword>
<gene>
    <name evidence="7" type="ORF">METZ01_LOCUS52097</name>
</gene>
<evidence type="ECO:0000256" key="5">
    <source>
        <dbReference type="ARBA" id="ARBA00023014"/>
    </source>
</evidence>
<dbReference type="PANTHER" id="PTHR21266">
    <property type="entry name" value="IRON-SULFUR DOMAIN CONTAINING PROTEIN"/>
    <property type="match status" value="1"/>
</dbReference>
<dbReference type="AlphaFoldDB" id="A0A381SDN2"/>
<keyword evidence="5" id="KW-0411">Iron-sulfur</keyword>
<dbReference type="CDD" id="cd08878">
    <property type="entry name" value="RHO_alpha_C_DMO-like"/>
    <property type="match status" value="1"/>
</dbReference>
<dbReference type="GO" id="GO:0046872">
    <property type="term" value="F:metal ion binding"/>
    <property type="evidence" value="ECO:0007669"/>
    <property type="project" value="UniProtKB-KW"/>
</dbReference>
<keyword evidence="1" id="KW-0001">2Fe-2S</keyword>
<dbReference type="SUPFAM" id="SSF55961">
    <property type="entry name" value="Bet v1-like"/>
    <property type="match status" value="1"/>
</dbReference>
<evidence type="ECO:0000313" key="7">
    <source>
        <dbReference type="EMBL" id="SUZ99243.1"/>
    </source>
</evidence>
<dbReference type="Pfam" id="PF00355">
    <property type="entry name" value="Rieske"/>
    <property type="match status" value="1"/>
</dbReference>
<dbReference type="InterPro" id="IPR050584">
    <property type="entry name" value="Cholesterol_7-desaturase"/>
</dbReference>
<dbReference type="PROSITE" id="PS51296">
    <property type="entry name" value="RIESKE"/>
    <property type="match status" value="1"/>
</dbReference>
<dbReference type="GO" id="GO:0016491">
    <property type="term" value="F:oxidoreductase activity"/>
    <property type="evidence" value="ECO:0007669"/>
    <property type="project" value="UniProtKB-KW"/>
</dbReference>
<dbReference type="InterPro" id="IPR036922">
    <property type="entry name" value="Rieske_2Fe-2S_sf"/>
</dbReference>
<dbReference type="SUPFAM" id="SSF50022">
    <property type="entry name" value="ISP domain"/>
    <property type="match status" value="1"/>
</dbReference>
<dbReference type="Gene3D" id="2.102.10.10">
    <property type="entry name" value="Rieske [2Fe-2S] iron-sulphur domain"/>
    <property type="match status" value="1"/>
</dbReference>
<organism evidence="7">
    <name type="scientific">marine metagenome</name>
    <dbReference type="NCBI Taxonomy" id="408172"/>
    <lineage>
        <taxon>unclassified sequences</taxon>
        <taxon>metagenomes</taxon>
        <taxon>ecological metagenomes</taxon>
    </lineage>
</organism>
<evidence type="ECO:0000256" key="2">
    <source>
        <dbReference type="ARBA" id="ARBA00022723"/>
    </source>
</evidence>
<proteinExistence type="predicted"/>
<dbReference type="InterPro" id="IPR017941">
    <property type="entry name" value="Rieske_2Fe-2S"/>
</dbReference>
<feature type="domain" description="Rieske" evidence="6">
    <location>
        <begin position="44"/>
        <end position="147"/>
    </location>
</feature>
<keyword evidence="4" id="KW-0408">Iron</keyword>
<evidence type="ECO:0000256" key="3">
    <source>
        <dbReference type="ARBA" id="ARBA00023002"/>
    </source>
</evidence>
<protein>
    <recommendedName>
        <fullName evidence="6">Rieske domain-containing protein</fullName>
    </recommendedName>
</protein>
<name>A0A381SDN2_9ZZZZ</name>
<evidence type="ECO:0000259" key="6">
    <source>
        <dbReference type="PROSITE" id="PS51296"/>
    </source>
</evidence>
<dbReference type="PANTHER" id="PTHR21266:SF59">
    <property type="entry name" value="BLR4922 PROTEIN"/>
    <property type="match status" value="1"/>
</dbReference>
<sequence length="427" mass="48022">MTSRGAFLNKTYNAYAHRKIPGEDVELTHVGPGTPGGEYLRRFWHPVIYMEELTDVPVATRILGEDLVVFQDFSGQLGVLEANCPHGGHSLEFGSVCERGVRCLHGWLIDVDGTILEIPGEPGNCPLEDRQFHGAYATHEAAGAVFVYMGPPDKKPPFPVFDSWVRPGYHIVAGPRYDYSCNWLQIAENAQDPVHTAFLHTIVSGAQFTEEFGVVPELDYIETPLGLAYVATRRVGDNVWLRMVDSVLPNLMMVSPVWEDGKEIHPFDGPMMSRWIVPRDDRTTLQVEFRHVSNEQEVTPHWWANRVGMPGQMPDNRTYEQRQREPGDFDAQIAQRPIAVHGLEHLATSDRGVILFRQQLRRGIQAVREGREPDGLLKQSASVIPTYANDTVIRLPEADTPGEDKLLMKETGLRLAKEYLKNPPLMG</sequence>